<dbReference type="InterPro" id="IPR002346">
    <property type="entry name" value="Mopterin_DH_FAD-bd"/>
</dbReference>
<dbReference type="InterPro" id="IPR036884">
    <property type="entry name" value="2Fe-2S-bd_dom_sf"/>
</dbReference>
<dbReference type="NCBIfam" id="TIGR02963">
    <property type="entry name" value="xanthine_xdhA"/>
    <property type="match status" value="1"/>
</dbReference>
<dbReference type="Pfam" id="PF03450">
    <property type="entry name" value="CO_deh_flav_C"/>
    <property type="match status" value="1"/>
</dbReference>
<dbReference type="Gene3D" id="3.30.390.50">
    <property type="entry name" value="CO dehydrogenase flavoprotein, C-terminal domain"/>
    <property type="match status" value="1"/>
</dbReference>
<dbReference type="InterPro" id="IPR005107">
    <property type="entry name" value="CO_DH_flav_C"/>
</dbReference>
<evidence type="ECO:0000256" key="1">
    <source>
        <dbReference type="ARBA" id="ARBA00022630"/>
    </source>
</evidence>
<accession>A0AAW8D7U4</accession>
<gene>
    <name evidence="7" type="ORF">J2W31_005209</name>
</gene>
<dbReference type="InterPro" id="IPR036318">
    <property type="entry name" value="FAD-bd_PCMH-like_sf"/>
</dbReference>
<dbReference type="InterPro" id="IPR001041">
    <property type="entry name" value="2Fe-2S_ferredoxin-type"/>
</dbReference>
<keyword evidence="4 7" id="KW-0560">Oxidoreductase</keyword>
<dbReference type="PROSITE" id="PS51387">
    <property type="entry name" value="FAD_PCMH"/>
    <property type="match status" value="1"/>
</dbReference>
<dbReference type="SMART" id="SM01092">
    <property type="entry name" value="CO_deh_flav_C"/>
    <property type="match status" value="1"/>
</dbReference>
<dbReference type="SUPFAM" id="SSF47741">
    <property type="entry name" value="CO dehydrogenase ISP C-domain like"/>
    <property type="match status" value="1"/>
</dbReference>
<dbReference type="Proteomes" id="UP001242045">
    <property type="component" value="Unassembled WGS sequence"/>
</dbReference>
<dbReference type="Gene3D" id="3.30.465.10">
    <property type="match status" value="1"/>
</dbReference>
<comment type="caution">
    <text evidence="7">The sequence shown here is derived from an EMBL/GenBank/DDBJ whole genome shotgun (WGS) entry which is preliminary data.</text>
</comment>
<proteinExistence type="predicted"/>
<evidence type="ECO:0000256" key="3">
    <source>
        <dbReference type="ARBA" id="ARBA00022827"/>
    </source>
</evidence>
<dbReference type="GO" id="GO:0051537">
    <property type="term" value="F:2 iron, 2 sulfur cluster binding"/>
    <property type="evidence" value="ECO:0007669"/>
    <property type="project" value="InterPro"/>
</dbReference>
<dbReference type="CDD" id="cd00207">
    <property type="entry name" value="fer2"/>
    <property type="match status" value="1"/>
</dbReference>
<dbReference type="SUPFAM" id="SSF55447">
    <property type="entry name" value="CO dehydrogenase flavoprotein C-terminal domain-like"/>
    <property type="match status" value="1"/>
</dbReference>
<dbReference type="Pfam" id="PF00111">
    <property type="entry name" value="Fer2"/>
    <property type="match status" value="1"/>
</dbReference>
<dbReference type="InterPro" id="IPR012675">
    <property type="entry name" value="Beta-grasp_dom_sf"/>
</dbReference>
<dbReference type="InterPro" id="IPR012175">
    <property type="entry name" value="Xanth_DH_ssu_bac"/>
</dbReference>
<dbReference type="Gene3D" id="3.30.43.10">
    <property type="entry name" value="Uridine Diphospho-n-acetylenolpyruvylglucosamine Reductase, domain 2"/>
    <property type="match status" value="1"/>
</dbReference>
<evidence type="ECO:0000313" key="7">
    <source>
        <dbReference type="EMBL" id="MDP9896082.1"/>
    </source>
</evidence>
<dbReference type="Gene3D" id="3.10.20.30">
    <property type="match status" value="1"/>
</dbReference>
<dbReference type="InterPro" id="IPR016208">
    <property type="entry name" value="Ald_Oxase/xanthine_DH-like"/>
</dbReference>
<dbReference type="PROSITE" id="PS00197">
    <property type="entry name" value="2FE2S_FER_1"/>
    <property type="match status" value="1"/>
</dbReference>
<protein>
    <submittedName>
        <fullName evidence="7">Xanthine dehydrogenase small subunit</fullName>
        <ecNumber evidence="7">1.17.1.4</ecNumber>
    </submittedName>
</protein>
<dbReference type="InterPro" id="IPR036683">
    <property type="entry name" value="CO_DH_flav_C_dom_sf"/>
</dbReference>
<keyword evidence="5" id="KW-0408">Iron</keyword>
<dbReference type="InterPro" id="IPR016169">
    <property type="entry name" value="FAD-bd_PCMH_sub2"/>
</dbReference>
<dbReference type="AlphaFoldDB" id="A0AAW8D7U4"/>
<dbReference type="GO" id="GO:0004854">
    <property type="term" value="F:xanthine dehydrogenase activity"/>
    <property type="evidence" value="ECO:0007669"/>
    <property type="project" value="UniProtKB-EC"/>
</dbReference>
<feature type="domain" description="FAD-binding PCMH-type" evidence="6">
    <location>
        <begin position="223"/>
        <end position="400"/>
    </location>
</feature>
<dbReference type="EMBL" id="JAUSRD010000015">
    <property type="protein sequence ID" value="MDP9896082.1"/>
    <property type="molecule type" value="Genomic_DNA"/>
</dbReference>
<name>A0AAW8D7U4_9BURK</name>
<dbReference type="Gene3D" id="1.10.150.120">
    <property type="entry name" value="[2Fe-2S]-binding domain"/>
    <property type="match status" value="1"/>
</dbReference>
<dbReference type="RefSeq" id="WP_307686532.1">
    <property type="nucleotide sequence ID" value="NZ_JAUSRD010000015.1"/>
</dbReference>
<dbReference type="InterPro" id="IPR014307">
    <property type="entry name" value="Xanthine_DH_ssu"/>
</dbReference>
<dbReference type="SUPFAM" id="SSF54292">
    <property type="entry name" value="2Fe-2S ferredoxin-like"/>
    <property type="match status" value="1"/>
</dbReference>
<evidence type="ECO:0000256" key="5">
    <source>
        <dbReference type="ARBA" id="ARBA00023004"/>
    </source>
</evidence>
<evidence type="ECO:0000256" key="4">
    <source>
        <dbReference type="ARBA" id="ARBA00023002"/>
    </source>
</evidence>
<dbReference type="PANTHER" id="PTHR45444">
    <property type="entry name" value="XANTHINE DEHYDROGENASE"/>
    <property type="match status" value="1"/>
</dbReference>
<dbReference type="InterPro" id="IPR036010">
    <property type="entry name" value="2Fe-2S_ferredoxin-like_sf"/>
</dbReference>
<dbReference type="InterPro" id="IPR002888">
    <property type="entry name" value="2Fe-2S-bd"/>
</dbReference>
<sequence length="537" mass="58217">MSTEPNNIQPVRFFHRGKIVDVSGVHPTRSVLDWLREDAHCTGTKEGCNEGDCGACTVVIGELAADANAPGAIGGLQLQTVNACIQFLPTLHGKALFTVEDLKAQCAAPALQDKKHPVHTLHPVQQAMVDCHGSQCGFCTPGFVMSLWSTYEHHQAEGTQPTRQQLADDLSGNLCRCTGYRPILDAGQRMFDLPAVRLDTQPVVAALTALQNDGQDLNYAAPLGARMDHFHAPRTIAQLATLREQKPRAQLLAGSTDVGLWVNKQFRDLGDIIYVGDVAEMKTIETRQTTDGGELYIGAGASLESAFEALVQRVPSLQDVWLRFASPPIRHAGTMGGNVANGSPIGDSPPVLMSLDARIELRRGDVVRRMPLPDFYIDYMKNQLQPGEFVQGLAIPLAAMRRQVRAYKISKRFDCDISALCAGFAIELEAGSDTVKAVRLAFGGMAATVKRAANAEAALVGKPWTQSSVATAKLALAQDFKPLSDMRASADYRLQVAQNLIQRLWLETRTEDALSLEETSVWSVMPHASAKAQAEGV</sequence>
<organism evidence="7 8">
    <name type="scientific">Variovorax boronicumulans</name>
    <dbReference type="NCBI Taxonomy" id="436515"/>
    <lineage>
        <taxon>Bacteria</taxon>
        <taxon>Pseudomonadati</taxon>
        <taxon>Pseudomonadota</taxon>
        <taxon>Betaproteobacteria</taxon>
        <taxon>Burkholderiales</taxon>
        <taxon>Comamonadaceae</taxon>
        <taxon>Variovorax</taxon>
    </lineage>
</organism>
<dbReference type="InterPro" id="IPR016166">
    <property type="entry name" value="FAD-bd_PCMH"/>
</dbReference>
<dbReference type="GO" id="GO:0005506">
    <property type="term" value="F:iron ion binding"/>
    <property type="evidence" value="ECO:0007669"/>
    <property type="project" value="InterPro"/>
</dbReference>
<dbReference type="GO" id="GO:0071949">
    <property type="term" value="F:FAD binding"/>
    <property type="evidence" value="ECO:0007669"/>
    <property type="project" value="InterPro"/>
</dbReference>
<keyword evidence="1" id="KW-0285">Flavoprotein</keyword>
<evidence type="ECO:0000259" key="6">
    <source>
        <dbReference type="PROSITE" id="PS51387"/>
    </source>
</evidence>
<dbReference type="InterPro" id="IPR016167">
    <property type="entry name" value="FAD-bd_PCMH_sub1"/>
</dbReference>
<dbReference type="Pfam" id="PF01799">
    <property type="entry name" value="Fer2_2"/>
    <property type="match status" value="1"/>
</dbReference>
<dbReference type="InterPro" id="IPR006058">
    <property type="entry name" value="2Fe2S_fd_BS"/>
</dbReference>
<keyword evidence="2" id="KW-0479">Metal-binding</keyword>
<dbReference type="EC" id="1.17.1.4" evidence="7"/>
<evidence type="ECO:0000313" key="8">
    <source>
        <dbReference type="Proteomes" id="UP001242045"/>
    </source>
</evidence>
<keyword evidence="3" id="KW-0274">FAD</keyword>
<dbReference type="PANTHER" id="PTHR45444:SF3">
    <property type="entry name" value="XANTHINE DEHYDROGENASE"/>
    <property type="match status" value="1"/>
</dbReference>
<dbReference type="PIRSF" id="PIRSF036557">
    <property type="entry name" value="XdhA_RC"/>
    <property type="match status" value="1"/>
</dbReference>
<reference evidence="7" key="1">
    <citation type="submission" date="2023-07" db="EMBL/GenBank/DDBJ databases">
        <title>Sorghum-associated microbial communities from plants grown in Nebraska, USA.</title>
        <authorList>
            <person name="Schachtman D."/>
        </authorList>
    </citation>
    <scope>NUCLEOTIDE SEQUENCE</scope>
    <source>
        <strain evidence="7">DS3754</strain>
    </source>
</reference>
<dbReference type="Pfam" id="PF00941">
    <property type="entry name" value="FAD_binding_5"/>
    <property type="match status" value="1"/>
</dbReference>
<dbReference type="SUPFAM" id="SSF56176">
    <property type="entry name" value="FAD-binding/transporter-associated domain-like"/>
    <property type="match status" value="1"/>
</dbReference>
<evidence type="ECO:0000256" key="2">
    <source>
        <dbReference type="ARBA" id="ARBA00022723"/>
    </source>
</evidence>